<comment type="caution">
    <text evidence="4">The sequence shown here is derived from an EMBL/GenBank/DDBJ whole genome shotgun (WGS) entry which is preliminary data.</text>
</comment>
<feature type="region of interest" description="Disordered" evidence="2">
    <location>
        <begin position="1"/>
        <end position="23"/>
    </location>
</feature>
<dbReference type="Gene3D" id="3.40.50.300">
    <property type="entry name" value="P-loop containing nucleotide triphosphate hydrolases"/>
    <property type="match status" value="1"/>
</dbReference>
<dbReference type="GO" id="GO:0016887">
    <property type="term" value="F:ATP hydrolysis activity"/>
    <property type="evidence" value="ECO:0007669"/>
    <property type="project" value="InterPro"/>
</dbReference>
<dbReference type="Gene3D" id="3.30.450.90">
    <property type="match status" value="1"/>
</dbReference>
<dbReference type="NCBIfam" id="TIGR01420">
    <property type="entry name" value="pilT_fam"/>
    <property type="match status" value="1"/>
</dbReference>
<sequence>MSVNVPSPQRQNTGSSPKPASAVVSRPRVRYPVTIMELLHHAFEIGASDLHIGASMPPLFRVDGELKEGPFPLLTGDHTELLLSEVVSQENRSRLLEEKELDIGFDLPGRCRLRGNVFFEQGRWAGVFRIIPPFIRTLDELGAPKIFKAMMKRHKGMILFTGPTGSGKSTSLAAMIDYINRLKNIHILTIEDPVEFIHNPVKARITHRELGKDTLSFSEGLKRALRQDPDVILVGEMRDLETIQLAIMAAETGHLVLSTLHTSSAAKSIHRIIDVFPTDQQSQIRMTLSENLIAIIAQSLVPHSTGTGRVAAYEIMVNTSAVANLIREEKVFQIPSVIETQSQFGMISMDQSLMKLVETGSISVKEALLRATETKIMRDRLIKMGYIENPQTLQQDGISDTLKSGDN</sequence>
<dbReference type="CDD" id="cd01131">
    <property type="entry name" value="PilT"/>
    <property type="match status" value="1"/>
</dbReference>
<dbReference type="InterPro" id="IPR050921">
    <property type="entry name" value="T4SS_GSP_E_ATPase"/>
</dbReference>
<feature type="compositionally biased region" description="Polar residues" evidence="2">
    <location>
        <begin position="1"/>
        <end position="18"/>
    </location>
</feature>
<evidence type="ECO:0000313" key="4">
    <source>
        <dbReference type="EMBL" id="PKK91553.1"/>
    </source>
</evidence>
<dbReference type="PANTHER" id="PTHR30486">
    <property type="entry name" value="TWITCHING MOTILITY PROTEIN PILT"/>
    <property type="match status" value="1"/>
</dbReference>
<dbReference type="GO" id="GO:0005524">
    <property type="term" value="F:ATP binding"/>
    <property type="evidence" value="ECO:0007669"/>
    <property type="project" value="InterPro"/>
</dbReference>
<dbReference type="SMART" id="SM00382">
    <property type="entry name" value="AAA"/>
    <property type="match status" value="1"/>
</dbReference>
<dbReference type="AlphaFoldDB" id="A0A2N1PT91"/>
<dbReference type="SUPFAM" id="SSF52540">
    <property type="entry name" value="P-loop containing nucleoside triphosphate hydrolases"/>
    <property type="match status" value="1"/>
</dbReference>
<accession>A0A2N1PT91</accession>
<evidence type="ECO:0000256" key="1">
    <source>
        <dbReference type="ARBA" id="ARBA00006611"/>
    </source>
</evidence>
<dbReference type="PROSITE" id="PS00662">
    <property type="entry name" value="T2SP_E"/>
    <property type="match status" value="1"/>
</dbReference>
<proteinExistence type="inferred from homology"/>
<dbReference type="InterPro" id="IPR027417">
    <property type="entry name" value="P-loop_NTPase"/>
</dbReference>
<reference evidence="4 5" key="1">
    <citation type="journal article" date="2017" name="ISME J.">
        <title>Potential for microbial H2 and metal transformations associated with novel bacteria and archaea in deep terrestrial subsurface sediments.</title>
        <authorList>
            <person name="Hernsdorf A.W."/>
            <person name="Amano Y."/>
            <person name="Miyakawa K."/>
            <person name="Ise K."/>
            <person name="Suzuki Y."/>
            <person name="Anantharaman K."/>
            <person name="Probst A."/>
            <person name="Burstein D."/>
            <person name="Thomas B.C."/>
            <person name="Banfield J.F."/>
        </authorList>
    </citation>
    <scope>NUCLEOTIDE SEQUENCE [LARGE SCALE GENOMIC DNA]</scope>
    <source>
        <strain evidence="4">HGW-Wallbacteria-1</strain>
    </source>
</reference>
<dbReference type="InterPro" id="IPR001482">
    <property type="entry name" value="T2SS/T4SS_dom"/>
</dbReference>
<dbReference type="Pfam" id="PF00437">
    <property type="entry name" value="T2SSE"/>
    <property type="match status" value="1"/>
</dbReference>
<dbReference type="EMBL" id="PGXC01000003">
    <property type="protein sequence ID" value="PKK91553.1"/>
    <property type="molecule type" value="Genomic_DNA"/>
</dbReference>
<dbReference type="Proteomes" id="UP000233256">
    <property type="component" value="Unassembled WGS sequence"/>
</dbReference>
<name>A0A2N1PT91_9BACT</name>
<comment type="similarity">
    <text evidence="1">Belongs to the GSP E family.</text>
</comment>
<feature type="domain" description="Bacterial type II secretion system protein E" evidence="3">
    <location>
        <begin position="225"/>
        <end position="239"/>
    </location>
</feature>
<dbReference type="InterPro" id="IPR003593">
    <property type="entry name" value="AAA+_ATPase"/>
</dbReference>
<organism evidence="4 5">
    <name type="scientific">Candidatus Wallbacteria bacterium HGW-Wallbacteria-1</name>
    <dbReference type="NCBI Taxonomy" id="2013854"/>
    <lineage>
        <taxon>Bacteria</taxon>
        <taxon>Candidatus Walliibacteriota</taxon>
    </lineage>
</organism>
<dbReference type="InterPro" id="IPR006321">
    <property type="entry name" value="PilT/PilU"/>
</dbReference>
<protein>
    <submittedName>
        <fullName evidence="4">Twitching motility protein PilT</fullName>
    </submittedName>
</protein>
<gene>
    <name evidence="4" type="ORF">CVV64_05620</name>
</gene>
<evidence type="ECO:0000313" key="5">
    <source>
        <dbReference type="Proteomes" id="UP000233256"/>
    </source>
</evidence>
<evidence type="ECO:0000256" key="2">
    <source>
        <dbReference type="SAM" id="MobiDB-lite"/>
    </source>
</evidence>
<evidence type="ECO:0000259" key="3">
    <source>
        <dbReference type="PROSITE" id="PS00662"/>
    </source>
</evidence>